<dbReference type="InterPro" id="IPR000595">
    <property type="entry name" value="cNMP-bd_dom"/>
</dbReference>
<dbReference type="Gene3D" id="1.10.287.70">
    <property type="match status" value="2"/>
</dbReference>
<sequence length="1774" mass="203161">MGAMSSTISNMMATHHHHMEKLTTVNSIMERVNLSKRLSVEIRRFYHQQFVGRKQAYESQLLSHLPDELCYQISTLLHSKAVKSIQLFDSAAIEFQREITGKFRHRSYQNGETICLEGDICRDFFVFLQGSKVNVFYRSRKVPIRALHEGDCYGVNEFLLKRSHPATLIAASYVHASVMSREQFEVIQRKFADDLRDIREEAHTHWVDDRASMKRIMTNLARIKLQPHLLQTPSLFYQRDNVFITSADEETTGHGYTSSQVFLTCWLALIAFWNVYNAGFVIFRICFYTHLHFSSSENTAVWIADLSCDVCFAIDIYLRLYYFGRHDVGIENLVERKEMNKQYLRSSTFKWDLVASLPAYTPFQSGSLVASLCRLPRLVRCVELWSYLDDVIVQIQQHFASHNVSAFLNPIKLLIVLVLVAHYVGCIFFLISERECKYLDRCWMTHDPLLHGYHENIPMLYAKTFYWAITTLLLVGSREIVPRGMAGTLWTGLTCLLCTFVIGHIVGEISELILGLGKEKKLYKSRIANFENFANKHELAPDLRERVTYFFRVEFQQTKGIDTCKTMHDLSANLRLKFMLELYGHSIEKLPIRGFLTAIQINNFALRVQSELFIPGDNILVEGTFGSRLCTLRKGLAAAYWTKSVTSVAVLMEGAFFGEIAFFLPNQRRLATVRATSSCEVLYISKHDWQDLWMPSDDPSENNVQKHAQYAILGWVNSRLQRYQRGCLRTVSRAQTTVEPSVKPDSSSVRQASRFFTKAKAIPQGRRKSSDGHVLLWAPTPPRKLSKVDICRMFVPPTTQLLEKKAEYILSKSSACAQPLSETELRHNSRTSLQQNGNTSRARGGSRTLFGKRVSNLPFISTASKTDDLRHRQFIVDLNPINDYLNNSLGVENIRELETESWARFKLLAALQHVVSRLLGDLIPSEAGVDPSPQIQIPVKSKKHKQLRPFRFDERAKRKWSAAIMQMVSSVSRRKTIGPEAAMFTSTEVPTLKSSAKVAPVRRRSFPAVLSQDLVHPKSSEAGIKSSRLALVRSRSLPFFGDDFFRDREHFRGYYRLANDEQKGGSGIDFEVLQRCQSPQYATQLHWYHRYYRWKSNWKGIKVLQGLLVPEKSRLDPTLKNNQVSPLADDITIPGLQRPGDMRSKVIDVNPLHIPNQHVLRAAISVTESKLFIRHVKFVGKIWDFIMVLASVYYLLVTPFKICFSYEIIQLSTGVLNSWSGFETFLDVLCFIDLVYKLYHSSSKSDGAFITSTRSSSNTGIRQAFTFPSQLRGDIVAMLPLELLLFAVDIKLPTTQLSQSIKNANALWWTTRWVLRINRMLFFRRIQSLSEELFQFAIHDLNLPVSEELLYFLREMASYVTMGHLLACIWFITSEIGFYHYGISWLSTPGMLLFASHGNPTVDVGDSHRLLREATSTSSFTLENVSIVRQYLRSLLFSMECISTLFNGDIISMNPVELIAEIVITFWSIYIYGALIGAQGEWIDSQARQEAAFEQNLAELQHFLTQNDVPKGLKRQVKAYYARMWRRHQGRPEFASVANVSRALYEDVVLATQRDFISQVRVFRVLDDNFLRGLLVCLEYVVCSEGEEVVTKGDMDRSMYFIAQGQVLVRMDCGEMMRERGEFFGEFALLYGISRLETCTALSVAELYRLDHDPYEKLLHDFPGYRRRNKQSWTTPVPQIESALRANNYSGTHKSTASTILGMAPILANRASVRKLDAVTSQSIENELAHSYVYKSTMEMLAQLQTMDPEEAKSLILKVRAGSRKRLSREMLGD</sequence>
<feature type="region of interest" description="Disordered" evidence="9">
    <location>
        <begin position="820"/>
        <end position="846"/>
    </location>
</feature>
<evidence type="ECO:0000256" key="6">
    <source>
        <dbReference type="ARBA" id="ARBA00023136"/>
    </source>
</evidence>
<dbReference type="PROSITE" id="PS50042">
    <property type="entry name" value="CNMP_BINDING_3"/>
    <property type="match status" value="3"/>
</dbReference>
<feature type="transmembrane region" description="Helical" evidence="10">
    <location>
        <begin position="489"/>
        <end position="516"/>
    </location>
</feature>
<proteinExistence type="predicted"/>
<gene>
    <name evidence="12" type="ORF">V7S43_007240</name>
</gene>
<dbReference type="SUPFAM" id="SSF81324">
    <property type="entry name" value="Voltage-gated potassium channels"/>
    <property type="match status" value="2"/>
</dbReference>
<keyword evidence="3 10" id="KW-0812">Transmembrane</keyword>
<evidence type="ECO:0000256" key="5">
    <source>
        <dbReference type="ARBA" id="ARBA00023065"/>
    </source>
</evidence>
<dbReference type="Proteomes" id="UP001632037">
    <property type="component" value="Unassembled WGS sequence"/>
</dbReference>
<evidence type="ECO:0000256" key="4">
    <source>
        <dbReference type="ARBA" id="ARBA00022989"/>
    </source>
</evidence>
<dbReference type="SUPFAM" id="SSF51206">
    <property type="entry name" value="cAMP-binding domain-like"/>
    <property type="match status" value="3"/>
</dbReference>
<comment type="subcellular location">
    <subcellularLocation>
        <location evidence="1">Membrane</location>
        <topology evidence="1">Multi-pass membrane protein</topology>
    </subcellularLocation>
</comment>
<dbReference type="InterPro" id="IPR018490">
    <property type="entry name" value="cNMP-bd_dom_sf"/>
</dbReference>
<dbReference type="CDD" id="cd00038">
    <property type="entry name" value="CAP_ED"/>
    <property type="match status" value="3"/>
</dbReference>
<dbReference type="InterPro" id="IPR050866">
    <property type="entry name" value="CNG_cation_channel"/>
</dbReference>
<dbReference type="InterPro" id="IPR018488">
    <property type="entry name" value="cNMP-bd_CS"/>
</dbReference>
<dbReference type="Pfam" id="PF00027">
    <property type="entry name" value="cNMP_binding"/>
    <property type="match status" value="3"/>
</dbReference>
<dbReference type="SMART" id="SM00100">
    <property type="entry name" value="cNMP"/>
    <property type="match status" value="3"/>
</dbReference>
<dbReference type="Gene3D" id="2.60.120.10">
    <property type="entry name" value="Jelly Rolls"/>
    <property type="match status" value="3"/>
</dbReference>
<dbReference type="PROSITE" id="PS00888">
    <property type="entry name" value="CNMP_BINDING_1"/>
    <property type="match status" value="1"/>
</dbReference>
<feature type="domain" description="Cyclic nucleotide-binding" evidence="11">
    <location>
        <begin position="592"/>
        <end position="710"/>
    </location>
</feature>
<feature type="transmembrane region" description="Helical" evidence="10">
    <location>
        <begin position="411"/>
        <end position="431"/>
    </location>
</feature>
<dbReference type="Pfam" id="PF00520">
    <property type="entry name" value="Ion_trans"/>
    <property type="match status" value="1"/>
</dbReference>
<evidence type="ECO:0000256" key="3">
    <source>
        <dbReference type="ARBA" id="ARBA00022692"/>
    </source>
</evidence>
<feature type="transmembrane region" description="Helical" evidence="10">
    <location>
        <begin position="460"/>
        <end position="477"/>
    </location>
</feature>
<dbReference type="GO" id="GO:0016020">
    <property type="term" value="C:membrane"/>
    <property type="evidence" value="ECO:0007669"/>
    <property type="project" value="UniProtKB-SubCell"/>
</dbReference>
<feature type="domain" description="Cyclic nucleotide-binding" evidence="11">
    <location>
        <begin position="1562"/>
        <end position="1676"/>
    </location>
</feature>
<name>A0ABD3FPA1_9STRA</name>
<evidence type="ECO:0000256" key="2">
    <source>
        <dbReference type="ARBA" id="ARBA00022448"/>
    </source>
</evidence>
<dbReference type="GO" id="GO:0034220">
    <property type="term" value="P:monoatomic ion transmembrane transport"/>
    <property type="evidence" value="ECO:0007669"/>
    <property type="project" value="UniProtKB-KW"/>
</dbReference>
<feature type="transmembrane region" description="Helical" evidence="10">
    <location>
        <begin position="266"/>
        <end position="287"/>
    </location>
</feature>
<evidence type="ECO:0000313" key="12">
    <source>
        <dbReference type="EMBL" id="KAL3667687.1"/>
    </source>
</evidence>
<comment type="caution">
    <text evidence="12">The sequence shown here is derived from an EMBL/GenBank/DDBJ whole genome shotgun (WGS) entry which is preliminary data.</text>
</comment>
<dbReference type="InterPro" id="IPR014710">
    <property type="entry name" value="RmlC-like_jellyroll"/>
</dbReference>
<dbReference type="Gene3D" id="1.10.287.630">
    <property type="entry name" value="Helix hairpin bin"/>
    <property type="match status" value="3"/>
</dbReference>
<evidence type="ECO:0000256" key="1">
    <source>
        <dbReference type="ARBA" id="ARBA00004141"/>
    </source>
</evidence>
<organism evidence="12 13">
    <name type="scientific">Phytophthora oleae</name>
    <dbReference type="NCBI Taxonomy" id="2107226"/>
    <lineage>
        <taxon>Eukaryota</taxon>
        <taxon>Sar</taxon>
        <taxon>Stramenopiles</taxon>
        <taxon>Oomycota</taxon>
        <taxon>Peronosporomycetes</taxon>
        <taxon>Peronosporales</taxon>
        <taxon>Peronosporaceae</taxon>
        <taxon>Phytophthora</taxon>
    </lineage>
</organism>
<keyword evidence="4 10" id="KW-1133">Transmembrane helix</keyword>
<keyword evidence="8" id="KW-0407">Ion channel</keyword>
<feature type="domain" description="Cyclic nucleotide-binding" evidence="11">
    <location>
        <begin position="87"/>
        <end position="205"/>
    </location>
</feature>
<keyword evidence="2" id="KW-0813">Transport</keyword>
<evidence type="ECO:0000256" key="8">
    <source>
        <dbReference type="ARBA" id="ARBA00023303"/>
    </source>
</evidence>
<reference evidence="12 13" key="1">
    <citation type="submission" date="2024-09" db="EMBL/GenBank/DDBJ databases">
        <title>Genome sequencing and assembly of Phytophthora oleae, isolate VK10A, causative agent of rot of olive drupes.</title>
        <authorList>
            <person name="Conti Taguali S."/>
            <person name="Riolo M."/>
            <person name="La Spada F."/>
            <person name="Cacciola S.O."/>
            <person name="Dionisio G."/>
        </authorList>
    </citation>
    <scope>NUCLEOTIDE SEQUENCE [LARGE SCALE GENOMIC DNA]</scope>
    <source>
        <strain evidence="12 13">VK10A</strain>
    </source>
</reference>
<protein>
    <recommendedName>
        <fullName evidence="11">Cyclic nucleotide-binding domain-containing protein</fullName>
    </recommendedName>
</protein>
<keyword evidence="7" id="KW-1071">Ligand-gated ion channel</keyword>
<accession>A0ABD3FPA1</accession>
<feature type="compositionally biased region" description="Polar residues" evidence="9">
    <location>
        <begin position="830"/>
        <end position="841"/>
    </location>
</feature>
<dbReference type="InterPro" id="IPR005821">
    <property type="entry name" value="Ion_trans_dom"/>
</dbReference>
<evidence type="ECO:0000256" key="7">
    <source>
        <dbReference type="ARBA" id="ARBA00023286"/>
    </source>
</evidence>
<evidence type="ECO:0000313" key="13">
    <source>
        <dbReference type="Proteomes" id="UP001632037"/>
    </source>
</evidence>
<evidence type="ECO:0000256" key="9">
    <source>
        <dbReference type="SAM" id="MobiDB-lite"/>
    </source>
</evidence>
<keyword evidence="5" id="KW-0406">Ion transport</keyword>
<dbReference type="PANTHER" id="PTHR45638">
    <property type="entry name" value="CYCLIC NUCLEOTIDE-GATED CATION CHANNEL SUBUNIT A"/>
    <property type="match status" value="1"/>
</dbReference>
<evidence type="ECO:0000256" key="10">
    <source>
        <dbReference type="SAM" id="Phobius"/>
    </source>
</evidence>
<dbReference type="EMBL" id="JBIMZQ010000013">
    <property type="protein sequence ID" value="KAL3667687.1"/>
    <property type="molecule type" value="Genomic_DNA"/>
</dbReference>
<dbReference type="PANTHER" id="PTHR45638:SF11">
    <property type="entry name" value="CYCLIC NUCLEOTIDE-GATED CATION CHANNEL SUBUNIT A"/>
    <property type="match status" value="1"/>
</dbReference>
<keyword evidence="13" id="KW-1185">Reference proteome</keyword>
<evidence type="ECO:0000259" key="11">
    <source>
        <dbReference type="PROSITE" id="PS50042"/>
    </source>
</evidence>
<keyword evidence="6 10" id="KW-0472">Membrane</keyword>